<evidence type="ECO:0000313" key="6">
    <source>
        <dbReference type="EMBL" id="CAE1272120.1"/>
    </source>
</evidence>
<dbReference type="AlphaFoldDB" id="A0A812CMI8"/>
<reference evidence="6" key="1">
    <citation type="submission" date="2021-01" db="EMBL/GenBank/DDBJ databases">
        <authorList>
            <person name="Li R."/>
            <person name="Bekaert M."/>
        </authorList>
    </citation>
    <scope>NUCLEOTIDE SEQUENCE</scope>
    <source>
        <strain evidence="6">Farmed</strain>
    </source>
</reference>
<dbReference type="GO" id="GO:0001917">
    <property type="term" value="C:photoreceptor inner segment"/>
    <property type="evidence" value="ECO:0007669"/>
    <property type="project" value="UniProtKB-SubCell"/>
</dbReference>
<comment type="subcellular location">
    <subcellularLocation>
        <location evidence="2">Cytoplasm</location>
    </subcellularLocation>
    <subcellularLocation>
        <location evidence="1">Photoreceptor inner segment</location>
    </subcellularLocation>
</comment>
<dbReference type="GO" id="GO:0005829">
    <property type="term" value="C:cytosol"/>
    <property type="evidence" value="ECO:0007669"/>
    <property type="project" value="TreeGrafter"/>
</dbReference>
<sequence>MLFLNRILSLPTVNKKKIIMDDNIDDLLDEVEAKYLSTASCRNIKQDSVKPQKSSSSIINELDDLLAEIDDIKDLHEDPNNKDTCCKSPNFSQNCLNVYLTHLWICIFAFFIRCFPVYLAGSDYPCGLSSSSNKRSCDKLRCTSCDFKVLSFEGFAWHSSTNYLFLRNNVPDVGRLKAKLLFKKGCRAYCCQCFYKTVSSLTPLTQTEVKWVCGQH</sequence>
<dbReference type="PANTHER" id="PTHR33958:SF1">
    <property type="entry name" value="CILIA- AND FLAGELLA-ASSOCIATED PROTEIN 418"/>
    <property type="match status" value="1"/>
</dbReference>
<evidence type="ECO:0000256" key="2">
    <source>
        <dbReference type="ARBA" id="ARBA00004496"/>
    </source>
</evidence>
<comment type="function">
    <text evidence="4">May be involved in photoreceptor outer segment disk morphogenesis.</text>
</comment>
<keyword evidence="3" id="KW-0963">Cytoplasm</keyword>
<dbReference type="PANTHER" id="PTHR33958">
    <property type="entry name" value="PROTEIN C8ORF37"/>
    <property type="match status" value="1"/>
</dbReference>
<evidence type="ECO:0000256" key="1">
    <source>
        <dbReference type="ARBA" id="ARBA00004437"/>
    </source>
</evidence>
<organism evidence="6 7">
    <name type="scientific">Acanthosepion pharaonis</name>
    <name type="common">Pharaoh cuttlefish</name>
    <name type="synonym">Sepia pharaonis</name>
    <dbReference type="NCBI Taxonomy" id="158019"/>
    <lineage>
        <taxon>Eukaryota</taxon>
        <taxon>Metazoa</taxon>
        <taxon>Spiralia</taxon>
        <taxon>Lophotrochozoa</taxon>
        <taxon>Mollusca</taxon>
        <taxon>Cephalopoda</taxon>
        <taxon>Coleoidea</taxon>
        <taxon>Decapodiformes</taxon>
        <taxon>Sepiida</taxon>
        <taxon>Sepiina</taxon>
        <taxon>Sepiidae</taxon>
        <taxon>Acanthosepion</taxon>
    </lineage>
</organism>
<proteinExistence type="predicted"/>
<comment type="caution">
    <text evidence="6">The sequence shown here is derived from an EMBL/GenBank/DDBJ whole genome shotgun (WGS) entry which is preliminary data.</text>
</comment>
<evidence type="ECO:0000256" key="5">
    <source>
        <dbReference type="ARBA" id="ARBA00026215"/>
    </source>
</evidence>
<accession>A0A812CMI8</accession>
<protein>
    <recommendedName>
        <fullName evidence="5">Cilia- and flagella-associated protein 418</fullName>
    </recommendedName>
</protein>
<evidence type="ECO:0000256" key="4">
    <source>
        <dbReference type="ARBA" id="ARBA00024819"/>
    </source>
</evidence>
<evidence type="ECO:0000313" key="7">
    <source>
        <dbReference type="Proteomes" id="UP000597762"/>
    </source>
</evidence>
<dbReference type="OrthoDB" id="259905at2759"/>
<dbReference type="Proteomes" id="UP000597762">
    <property type="component" value="Unassembled WGS sequence"/>
</dbReference>
<gene>
    <name evidence="6" type="ORF">SPHA_37547</name>
</gene>
<evidence type="ECO:0000256" key="3">
    <source>
        <dbReference type="ARBA" id="ARBA00022490"/>
    </source>
</evidence>
<dbReference type="Pfam" id="PF14996">
    <property type="entry name" value="RMP"/>
    <property type="match status" value="1"/>
</dbReference>
<keyword evidence="7" id="KW-1185">Reference proteome</keyword>
<name>A0A812CMI8_ACAPH</name>
<dbReference type="EMBL" id="CAHIKZ030001672">
    <property type="protein sequence ID" value="CAE1272120.1"/>
    <property type="molecule type" value="Genomic_DNA"/>
</dbReference>
<dbReference type="InterPro" id="IPR029239">
    <property type="entry name" value="CFAP418"/>
</dbReference>